<evidence type="ECO:0000313" key="3">
    <source>
        <dbReference type="Proteomes" id="UP001218579"/>
    </source>
</evidence>
<evidence type="ECO:0000313" key="2">
    <source>
        <dbReference type="EMBL" id="MDC7676932.1"/>
    </source>
</evidence>
<protein>
    <submittedName>
        <fullName evidence="2">Uncharacterized protein</fullName>
    </submittedName>
</protein>
<comment type="caution">
    <text evidence="2">The sequence shown here is derived from an EMBL/GenBank/DDBJ whole genome shotgun (WGS) entry which is preliminary data.</text>
</comment>
<keyword evidence="1" id="KW-0732">Signal</keyword>
<reference evidence="2 3" key="1">
    <citation type="submission" date="2023-01" db="EMBL/GenBank/DDBJ databases">
        <title>Novel species of the genus Asticcacaulis isolated from rivers.</title>
        <authorList>
            <person name="Lu H."/>
        </authorList>
    </citation>
    <scope>NUCLEOTIDE SEQUENCE [LARGE SCALE GENOMIC DNA]</scope>
    <source>
        <strain evidence="2 3">LKC15W</strain>
    </source>
</reference>
<dbReference type="Proteomes" id="UP001218579">
    <property type="component" value="Unassembled WGS sequence"/>
</dbReference>
<feature type="chain" id="PRO_5047452080" evidence="1">
    <location>
        <begin position="22"/>
        <end position="418"/>
    </location>
</feature>
<feature type="signal peptide" evidence="1">
    <location>
        <begin position="1"/>
        <end position="21"/>
    </location>
</feature>
<dbReference type="RefSeq" id="WP_272745245.1">
    <property type="nucleotide sequence ID" value="NZ_JAQQKV010000002.1"/>
</dbReference>
<dbReference type="SUPFAM" id="SSF51445">
    <property type="entry name" value="(Trans)glycosidases"/>
    <property type="match status" value="1"/>
</dbReference>
<gene>
    <name evidence="2" type="ORF">PQU98_12365</name>
</gene>
<proteinExistence type="predicted"/>
<dbReference type="EMBL" id="JAQQKV010000002">
    <property type="protein sequence ID" value="MDC7676932.1"/>
    <property type="molecule type" value="Genomic_DNA"/>
</dbReference>
<accession>A0ABT5HL72</accession>
<keyword evidence="3" id="KW-1185">Reference proteome</keyword>
<name>A0ABT5HL72_9CAUL</name>
<dbReference type="InterPro" id="IPR017853">
    <property type="entry name" value="GH"/>
</dbReference>
<evidence type="ECO:0000256" key="1">
    <source>
        <dbReference type="SAM" id="SignalP"/>
    </source>
</evidence>
<sequence length="418" mass="46355">MKLIQSLLCALMATFAVPVCAETLTPLRAHDVRSTIGINTHVNYTDGSYRAPDEVYKALDYLGIKLIRDSSPFPWVGGSTGVNTYTDLMKQGVKFNILVFGQGPGANYDPKIPVDLIDNLEWAYPGGVVAIEGFNEIDHAPVTYGDQRTEASSIAAHLETVRLIRERKRMKHLPIYDLTGAAVPQALGPRGDYANKHVYAQNGNPPRPHFEGAHRGLSGLKPWVVTEFGYATYPEIDWLVIGVDERTQAKGVLMGIFDAYHLGASSIYLYELLDQKLEPHREMHFGLFDYHYKPKPAATAVRNLIRIIEDKGEGAKTFTPRSLEVGLTLPEGTFTLALDKADGVTQLAIWRETQIWVREVGKRKDNPPVPLTVKLPNGAEARALYDPLVSDQPVKSYGGEGQVTIDLPDYPVILEFSR</sequence>
<dbReference type="Gene3D" id="3.20.20.80">
    <property type="entry name" value="Glycosidases"/>
    <property type="match status" value="1"/>
</dbReference>
<organism evidence="2 3">
    <name type="scientific">Asticcacaulis machinosus</name>
    <dbReference type="NCBI Taxonomy" id="2984211"/>
    <lineage>
        <taxon>Bacteria</taxon>
        <taxon>Pseudomonadati</taxon>
        <taxon>Pseudomonadota</taxon>
        <taxon>Alphaproteobacteria</taxon>
        <taxon>Caulobacterales</taxon>
        <taxon>Caulobacteraceae</taxon>
        <taxon>Asticcacaulis</taxon>
    </lineage>
</organism>